<dbReference type="EMBL" id="UHDT01000001">
    <property type="protein sequence ID" value="SUM57502.1"/>
    <property type="molecule type" value="Genomic_DNA"/>
</dbReference>
<keyword evidence="2 5" id="KW-0805">Transcription regulation</keyword>
<protein>
    <recommendedName>
        <fullName evidence="5">Heat-inducible transcription repressor HrcA</fullName>
    </recommendedName>
</protein>
<keyword evidence="3 5" id="KW-0346">Stress response</keyword>
<gene>
    <name evidence="5 8" type="primary">hrcA</name>
    <name evidence="8" type="ORF">NCTC13832_01184</name>
    <name evidence="7" type="ORF">TP70_08995</name>
</gene>
<dbReference type="PANTHER" id="PTHR34824">
    <property type="entry name" value="HEAT-INDUCIBLE TRANSCRIPTION REPRESSOR HRCA"/>
    <property type="match status" value="1"/>
</dbReference>
<dbReference type="Gene3D" id="3.30.390.60">
    <property type="entry name" value="Heat-inducible transcription repressor hrca homolog, domain 3"/>
    <property type="match status" value="1"/>
</dbReference>
<dbReference type="InterPro" id="IPR036390">
    <property type="entry name" value="WH_DNA-bd_sf"/>
</dbReference>
<accession>A0A0D6XND4</accession>
<evidence type="ECO:0000256" key="1">
    <source>
        <dbReference type="ARBA" id="ARBA00022491"/>
    </source>
</evidence>
<dbReference type="PANTHER" id="PTHR34824:SF1">
    <property type="entry name" value="HEAT-INDUCIBLE TRANSCRIPTION REPRESSOR HRCA"/>
    <property type="match status" value="1"/>
</dbReference>
<evidence type="ECO:0000256" key="5">
    <source>
        <dbReference type="HAMAP-Rule" id="MF_00081"/>
    </source>
</evidence>
<organism evidence="8 10">
    <name type="scientific">Staphylococcus microti</name>
    <dbReference type="NCBI Taxonomy" id="569857"/>
    <lineage>
        <taxon>Bacteria</taxon>
        <taxon>Bacillati</taxon>
        <taxon>Bacillota</taxon>
        <taxon>Bacilli</taxon>
        <taxon>Bacillales</taxon>
        <taxon>Staphylococcaceae</taxon>
        <taxon>Staphylococcus</taxon>
    </lineage>
</organism>
<evidence type="ECO:0000313" key="7">
    <source>
        <dbReference type="EMBL" id="KIX90177.1"/>
    </source>
</evidence>
<evidence type="ECO:0000313" key="9">
    <source>
        <dbReference type="Proteomes" id="UP000032366"/>
    </source>
</evidence>
<dbReference type="InterPro" id="IPR036388">
    <property type="entry name" value="WH-like_DNA-bd_sf"/>
</dbReference>
<evidence type="ECO:0000259" key="6">
    <source>
        <dbReference type="Pfam" id="PF01628"/>
    </source>
</evidence>
<evidence type="ECO:0000256" key="3">
    <source>
        <dbReference type="ARBA" id="ARBA00023016"/>
    </source>
</evidence>
<dbReference type="InterPro" id="IPR029016">
    <property type="entry name" value="GAF-like_dom_sf"/>
</dbReference>
<evidence type="ECO:0000313" key="8">
    <source>
        <dbReference type="EMBL" id="SUM57502.1"/>
    </source>
</evidence>
<dbReference type="AlphaFoldDB" id="A0A0D6XND4"/>
<sequence length="329" mass="37123">MITQRQLSILNAIVEDYVELGQPIGSSTLIKRHNVQVSPATIRNEMKSLEAQDLIEKTHSSSGRIPSEAGFRLYVNQLLQQPDVEGHQSKLNLSTLFSENHYDISTTLDRLAQLFSDRSHYTTIVVGPDHTKSSIIDVHLMSVNANHIIVVLIHQTGHVKHLHLSSTLDVDDKTIIKLSNFMSKNIEAFLNDGNQHHIDSYRLMGFSDAEVTLLLQVYYLIKKHLASETSRIHLGGKHQLIERLNENTVTSIQPILKYIESNQITHLIDQVSDMPIHISIGSEIDRNLQGIAIVTRPYMLTQDIEGHIAIVGPTAMRYQNVIQLLSQTR</sequence>
<comment type="similarity">
    <text evidence="5">Belongs to the HrcA family.</text>
</comment>
<comment type="function">
    <text evidence="5">Negative regulator of class I heat shock genes (grpE-dnaK-dnaJ and groELS operons). Prevents heat-shock induction of these operons.</text>
</comment>
<evidence type="ECO:0000256" key="4">
    <source>
        <dbReference type="ARBA" id="ARBA00023163"/>
    </source>
</evidence>
<proteinExistence type="inferred from homology"/>
<dbReference type="HAMAP" id="MF_00081">
    <property type="entry name" value="HrcA"/>
    <property type="match status" value="1"/>
</dbReference>
<keyword evidence="9" id="KW-1185">Reference proteome</keyword>
<dbReference type="Gene3D" id="3.30.450.40">
    <property type="match status" value="1"/>
</dbReference>
<dbReference type="NCBIfam" id="TIGR00331">
    <property type="entry name" value="hrcA"/>
    <property type="match status" value="1"/>
</dbReference>
<dbReference type="Gene3D" id="1.10.10.10">
    <property type="entry name" value="Winged helix-like DNA-binding domain superfamily/Winged helix DNA-binding domain"/>
    <property type="match status" value="1"/>
</dbReference>
<dbReference type="Proteomes" id="UP000032366">
    <property type="component" value="Unassembled WGS sequence"/>
</dbReference>
<dbReference type="STRING" id="569857.TP70_08995"/>
<keyword evidence="1 5" id="KW-0678">Repressor</keyword>
<dbReference type="SUPFAM" id="SSF46785">
    <property type="entry name" value="Winged helix' DNA-binding domain"/>
    <property type="match status" value="1"/>
</dbReference>
<dbReference type="EMBL" id="JXWY01000081">
    <property type="protein sequence ID" value="KIX90177.1"/>
    <property type="molecule type" value="Genomic_DNA"/>
</dbReference>
<dbReference type="GO" id="GO:0045892">
    <property type="term" value="P:negative regulation of DNA-templated transcription"/>
    <property type="evidence" value="ECO:0007669"/>
    <property type="project" value="UniProtKB-UniRule"/>
</dbReference>
<evidence type="ECO:0000313" key="10">
    <source>
        <dbReference type="Proteomes" id="UP000254100"/>
    </source>
</evidence>
<dbReference type="Proteomes" id="UP000254100">
    <property type="component" value="Unassembled WGS sequence"/>
</dbReference>
<dbReference type="InterPro" id="IPR002571">
    <property type="entry name" value="HrcA"/>
</dbReference>
<dbReference type="InterPro" id="IPR023120">
    <property type="entry name" value="WHTH_transcript_rep_HrcA_IDD"/>
</dbReference>
<dbReference type="OrthoDB" id="9783139at2"/>
<keyword evidence="4 5" id="KW-0804">Transcription</keyword>
<reference evidence="8 10" key="2">
    <citation type="submission" date="2018-06" db="EMBL/GenBank/DDBJ databases">
        <authorList>
            <consortium name="Pathogen Informatics"/>
            <person name="Doyle S."/>
        </authorList>
    </citation>
    <scope>NUCLEOTIDE SEQUENCE [LARGE SCALE GENOMIC DNA]</scope>
    <source>
        <strain evidence="8 10">NCTC13832</strain>
    </source>
</reference>
<dbReference type="InterPro" id="IPR021153">
    <property type="entry name" value="HrcA_C"/>
</dbReference>
<dbReference type="GO" id="GO:0003677">
    <property type="term" value="F:DNA binding"/>
    <property type="evidence" value="ECO:0007669"/>
    <property type="project" value="InterPro"/>
</dbReference>
<reference evidence="7 9" key="1">
    <citation type="submission" date="2015-01" db="EMBL/GenBank/DDBJ databases">
        <authorList>
            <person name="Guo J."/>
        </authorList>
    </citation>
    <scope>NUCLEOTIDE SEQUENCE [LARGE SCALE GENOMIC DNA]</scope>
    <source>
        <strain evidence="7 9">DSM 22147</strain>
    </source>
</reference>
<dbReference type="Pfam" id="PF01628">
    <property type="entry name" value="HrcA"/>
    <property type="match status" value="1"/>
</dbReference>
<dbReference type="RefSeq" id="WP_044361113.1">
    <property type="nucleotide sequence ID" value="NZ_JXWY01000081.1"/>
</dbReference>
<feature type="domain" description="Heat-inducible transcription repressor HrcA C-terminal" evidence="6">
    <location>
        <begin position="107"/>
        <end position="322"/>
    </location>
</feature>
<evidence type="ECO:0000256" key="2">
    <source>
        <dbReference type="ARBA" id="ARBA00023015"/>
    </source>
</evidence>
<name>A0A0D6XND4_9STAP</name>
<dbReference type="SUPFAM" id="SSF55781">
    <property type="entry name" value="GAF domain-like"/>
    <property type="match status" value="1"/>
</dbReference>
<dbReference type="PIRSF" id="PIRSF005485">
    <property type="entry name" value="HrcA"/>
    <property type="match status" value="1"/>
</dbReference>